<reference evidence="2 3" key="1">
    <citation type="submission" date="2014-04" db="EMBL/GenBank/DDBJ databases">
        <authorList>
            <consortium name="DOE Joint Genome Institute"/>
            <person name="Kuo A."/>
            <person name="Martino E."/>
            <person name="Perotto S."/>
            <person name="Kohler A."/>
            <person name="Nagy L.G."/>
            <person name="Floudas D."/>
            <person name="Copeland A."/>
            <person name="Barry K.W."/>
            <person name="Cichocki N."/>
            <person name="Veneault-Fourrey C."/>
            <person name="LaButti K."/>
            <person name="Lindquist E.A."/>
            <person name="Lipzen A."/>
            <person name="Lundell T."/>
            <person name="Morin E."/>
            <person name="Murat C."/>
            <person name="Sun H."/>
            <person name="Tunlid A."/>
            <person name="Henrissat B."/>
            <person name="Grigoriev I.V."/>
            <person name="Hibbett D.S."/>
            <person name="Martin F."/>
            <person name="Nordberg H.P."/>
            <person name="Cantor M.N."/>
            <person name="Hua S.X."/>
        </authorList>
    </citation>
    <scope>NUCLEOTIDE SEQUENCE [LARGE SCALE GENOMIC DNA]</scope>
    <source>
        <strain evidence="2 3">Zn</strain>
    </source>
</reference>
<organism evidence="2 3">
    <name type="scientific">Oidiodendron maius (strain Zn)</name>
    <dbReference type="NCBI Taxonomy" id="913774"/>
    <lineage>
        <taxon>Eukaryota</taxon>
        <taxon>Fungi</taxon>
        <taxon>Dikarya</taxon>
        <taxon>Ascomycota</taxon>
        <taxon>Pezizomycotina</taxon>
        <taxon>Leotiomycetes</taxon>
        <taxon>Leotiomycetes incertae sedis</taxon>
        <taxon>Myxotrichaceae</taxon>
        <taxon>Oidiodendron</taxon>
    </lineage>
</organism>
<protein>
    <recommendedName>
        <fullName evidence="4">Ketoreductase (KR) domain-containing protein</fullName>
    </recommendedName>
</protein>
<reference evidence="3" key="2">
    <citation type="submission" date="2015-01" db="EMBL/GenBank/DDBJ databases">
        <title>Evolutionary Origins and Diversification of the Mycorrhizal Mutualists.</title>
        <authorList>
            <consortium name="DOE Joint Genome Institute"/>
            <consortium name="Mycorrhizal Genomics Consortium"/>
            <person name="Kohler A."/>
            <person name="Kuo A."/>
            <person name="Nagy L.G."/>
            <person name="Floudas D."/>
            <person name="Copeland A."/>
            <person name="Barry K.W."/>
            <person name="Cichocki N."/>
            <person name="Veneault-Fourrey C."/>
            <person name="LaButti K."/>
            <person name="Lindquist E.A."/>
            <person name="Lipzen A."/>
            <person name="Lundell T."/>
            <person name="Morin E."/>
            <person name="Murat C."/>
            <person name="Riley R."/>
            <person name="Ohm R."/>
            <person name="Sun H."/>
            <person name="Tunlid A."/>
            <person name="Henrissat B."/>
            <person name="Grigoriev I.V."/>
            <person name="Hibbett D.S."/>
            <person name="Martin F."/>
        </authorList>
    </citation>
    <scope>NUCLEOTIDE SEQUENCE [LARGE SCALE GENOMIC DNA]</scope>
    <source>
        <strain evidence="3">Zn</strain>
    </source>
</reference>
<dbReference type="InterPro" id="IPR052228">
    <property type="entry name" value="Sec_Metab_Biosynth_Oxidored"/>
</dbReference>
<sequence>MVALEIVHASNAQLRELGPGLVALFVGATSGIGEYTAKAFVTNTISPRVYIVGRNTAAAERIINECKLLNSDSRVEFLKGDVSELREVDRICAEIKDKETKLNVVVQTQGNLHLRGREENPEGLDRKFTLTYYSRMRFITNLLPLLQTATTSTPHFSRTLSVLGPGHEGKLNFDDLELKNTFSVGKCASHSIVMNDFMAEELALRETGSSFVHSSPNLVMTGGARELPFWARLAIKVLSPVMSPFAVNAEETGARQLFHATSGMYPPAKPAAGSATAVGTPVPEGVSILKGLNGEVGSGGYAVDWDGKATGKKSILDEYHSKGVGKIVWEHTMRVFARLDKAEQ</sequence>
<keyword evidence="1" id="KW-0560">Oxidoreductase</keyword>
<proteinExistence type="predicted"/>
<dbReference type="HOGENOM" id="CLU_044999_0_0_1"/>
<dbReference type="GO" id="GO:0016491">
    <property type="term" value="F:oxidoreductase activity"/>
    <property type="evidence" value="ECO:0007669"/>
    <property type="project" value="UniProtKB-KW"/>
</dbReference>
<evidence type="ECO:0000313" key="2">
    <source>
        <dbReference type="EMBL" id="KIM94771.1"/>
    </source>
</evidence>
<dbReference type="InterPro" id="IPR002347">
    <property type="entry name" value="SDR_fam"/>
</dbReference>
<keyword evidence="3" id="KW-1185">Reference proteome</keyword>
<dbReference type="Gene3D" id="3.40.50.720">
    <property type="entry name" value="NAD(P)-binding Rossmann-like Domain"/>
    <property type="match status" value="1"/>
</dbReference>
<dbReference type="InterPro" id="IPR036291">
    <property type="entry name" value="NAD(P)-bd_dom_sf"/>
</dbReference>
<evidence type="ECO:0008006" key="4">
    <source>
        <dbReference type="Google" id="ProtNLM"/>
    </source>
</evidence>
<dbReference type="AlphaFoldDB" id="A0A0C3GWV2"/>
<accession>A0A0C3GWV2</accession>
<dbReference type="InParanoid" id="A0A0C3GWV2"/>
<dbReference type="PANTHER" id="PTHR47534">
    <property type="entry name" value="YALI0E05731P"/>
    <property type="match status" value="1"/>
</dbReference>
<dbReference type="STRING" id="913774.A0A0C3GWV2"/>
<dbReference type="EMBL" id="KN832889">
    <property type="protein sequence ID" value="KIM94771.1"/>
    <property type="molecule type" value="Genomic_DNA"/>
</dbReference>
<name>A0A0C3GWV2_OIDMZ</name>
<dbReference type="Pfam" id="PF00106">
    <property type="entry name" value="adh_short"/>
    <property type="match status" value="1"/>
</dbReference>
<dbReference type="PANTHER" id="PTHR47534:SF3">
    <property type="entry name" value="ALCOHOL DEHYDROGENASE-LIKE C-TERMINAL DOMAIN-CONTAINING PROTEIN"/>
    <property type="match status" value="1"/>
</dbReference>
<gene>
    <name evidence="2" type="ORF">OIDMADRAFT_135453</name>
</gene>
<evidence type="ECO:0000256" key="1">
    <source>
        <dbReference type="ARBA" id="ARBA00023002"/>
    </source>
</evidence>
<dbReference type="OrthoDB" id="2898509at2759"/>
<evidence type="ECO:0000313" key="3">
    <source>
        <dbReference type="Proteomes" id="UP000054321"/>
    </source>
</evidence>
<dbReference type="SUPFAM" id="SSF51735">
    <property type="entry name" value="NAD(P)-binding Rossmann-fold domains"/>
    <property type="match status" value="1"/>
</dbReference>
<dbReference type="Proteomes" id="UP000054321">
    <property type="component" value="Unassembled WGS sequence"/>
</dbReference>